<keyword evidence="5 7" id="KW-1133">Transmembrane helix</keyword>
<dbReference type="InterPro" id="IPR008568">
    <property type="entry name" value="EMC3"/>
</dbReference>
<dbReference type="OrthoDB" id="6745403at2759"/>
<evidence type="ECO:0000256" key="5">
    <source>
        <dbReference type="ARBA" id="ARBA00022989"/>
    </source>
</evidence>
<organism evidence="8 9">
    <name type="scientific">Populus tomentosa</name>
    <name type="common">Chinese white poplar</name>
    <dbReference type="NCBI Taxonomy" id="118781"/>
    <lineage>
        <taxon>Eukaryota</taxon>
        <taxon>Viridiplantae</taxon>
        <taxon>Streptophyta</taxon>
        <taxon>Embryophyta</taxon>
        <taxon>Tracheophyta</taxon>
        <taxon>Spermatophyta</taxon>
        <taxon>Magnoliopsida</taxon>
        <taxon>eudicotyledons</taxon>
        <taxon>Gunneridae</taxon>
        <taxon>Pentapetalae</taxon>
        <taxon>rosids</taxon>
        <taxon>fabids</taxon>
        <taxon>Malpighiales</taxon>
        <taxon>Salicaceae</taxon>
        <taxon>Saliceae</taxon>
        <taxon>Populus</taxon>
    </lineage>
</organism>
<dbReference type="Proteomes" id="UP000886885">
    <property type="component" value="Chromosome 6A"/>
</dbReference>
<keyword evidence="9" id="KW-1185">Reference proteome</keyword>
<dbReference type="PANTHER" id="PTHR13116">
    <property type="entry name" value="ER MEMBRANE PROTEIN COMPLEX SUBUNIT 3"/>
    <property type="match status" value="1"/>
</dbReference>
<feature type="transmembrane region" description="Helical" evidence="7">
    <location>
        <begin position="138"/>
        <end position="162"/>
    </location>
</feature>
<evidence type="ECO:0000256" key="3">
    <source>
        <dbReference type="ARBA" id="ARBA00020822"/>
    </source>
</evidence>
<dbReference type="EMBL" id="JAAWWB010000011">
    <property type="protein sequence ID" value="KAG6771013.1"/>
    <property type="molecule type" value="Genomic_DNA"/>
</dbReference>
<evidence type="ECO:0000256" key="1">
    <source>
        <dbReference type="ARBA" id="ARBA00004141"/>
    </source>
</evidence>
<gene>
    <name evidence="8" type="ORF">POTOM_022356</name>
</gene>
<name>A0A8X7ZHI9_POPTO</name>
<proteinExistence type="inferred from homology"/>
<evidence type="ECO:0000256" key="7">
    <source>
        <dbReference type="SAM" id="Phobius"/>
    </source>
</evidence>
<feature type="transmembrane region" description="Helical" evidence="7">
    <location>
        <begin position="14"/>
        <end position="33"/>
    </location>
</feature>
<keyword evidence="4 7" id="KW-0812">Transmembrane</keyword>
<evidence type="ECO:0000313" key="8">
    <source>
        <dbReference type="EMBL" id="KAG6771013.1"/>
    </source>
</evidence>
<dbReference type="AlphaFoldDB" id="A0A8X7ZHI9"/>
<dbReference type="PANTHER" id="PTHR13116:SF5">
    <property type="entry name" value="ER MEMBRANE PROTEIN COMPLEX SUBUNIT 3"/>
    <property type="match status" value="1"/>
</dbReference>
<dbReference type="GO" id="GO:0034975">
    <property type="term" value="P:protein folding in endoplasmic reticulum"/>
    <property type="evidence" value="ECO:0007669"/>
    <property type="project" value="TreeGrafter"/>
</dbReference>
<dbReference type="InterPro" id="IPR002809">
    <property type="entry name" value="EMC3/TMCO1"/>
</dbReference>
<protein>
    <recommendedName>
        <fullName evidence="3">ER membrane protein complex subunit 3</fullName>
    </recommendedName>
</protein>
<evidence type="ECO:0000256" key="2">
    <source>
        <dbReference type="ARBA" id="ARBA00005376"/>
    </source>
</evidence>
<dbReference type="Pfam" id="PF01956">
    <property type="entry name" value="EMC3_TMCO1"/>
    <property type="match status" value="1"/>
</dbReference>
<accession>A0A8X7ZHI9</accession>
<reference evidence="8" key="1">
    <citation type="journal article" date="2020" name="bioRxiv">
        <title>Hybrid origin of Populus tomentosa Carr. identified through genome sequencing and phylogenomic analysis.</title>
        <authorList>
            <person name="An X."/>
            <person name="Gao K."/>
            <person name="Chen Z."/>
            <person name="Li J."/>
            <person name="Yang X."/>
            <person name="Yang X."/>
            <person name="Zhou J."/>
            <person name="Guo T."/>
            <person name="Zhao T."/>
            <person name="Huang S."/>
            <person name="Miao D."/>
            <person name="Khan W.U."/>
            <person name="Rao P."/>
            <person name="Ye M."/>
            <person name="Lei B."/>
            <person name="Liao W."/>
            <person name="Wang J."/>
            <person name="Ji L."/>
            <person name="Li Y."/>
            <person name="Guo B."/>
            <person name="Mustafa N.S."/>
            <person name="Li S."/>
            <person name="Yun Q."/>
            <person name="Keller S.R."/>
            <person name="Mao J."/>
            <person name="Zhang R."/>
            <person name="Strauss S.H."/>
        </authorList>
    </citation>
    <scope>NUCLEOTIDE SEQUENCE</scope>
    <source>
        <strain evidence="8">GM15</strain>
        <tissue evidence="8">Leaf</tissue>
    </source>
</reference>
<evidence type="ECO:0000256" key="6">
    <source>
        <dbReference type="ARBA" id="ARBA00023136"/>
    </source>
</evidence>
<evidence type="ECO:0000256" key="4">
    <source>
        <dbReference type="ARBA" id="ARBA00022692"/>
    </source>
</evidence>
<sequence>MAEDLVLDTAIRDWVLIPLTVVMILIGILRYFVSKLMRSQQNPDAKVVREGQVVIRARNLRAGANFIPSNVIVKEIWDLVDSVVAILCLRSSVLIFGALLRENGLLHVPKGQGQNPQAQMFSDPNMAMDMMKKNLSMIIPQTLTFAWVNFFFSGFVAAKIPFPLTQRFRSMLQNGIDLSTVDVSYVSSRSWYFLNLFGLRGLFSLILGEENAMDDTQRMMQMSGFGMDPTKVGIFKSVSNRDDSLEVASGLLNLLSTGPRFAKSAVMLLLSLGHSIGLLFFTTLEMSLARLGTRNGKSGKNLSAEKDGLDIIQHEWALPKFEQRAEAALKKLIS</sequence>
<keyword evidence="6 7" id="KW-0472">Membrane</keyword>
<evidence type="ECO:0000313" key="9">
    <source>
        <dbReference type="Proteomes" id="UP000886885"/>
    </source>
</evidence>
<dbReference type="GO" id="GO:0072546">
    <property type="term" value="C:EMC complex"/>
    <property type="evidence" value="ECO:0007669"/>
    <property type="project" value="TreeGrafter"/>
</dbReference>
<comment type="subcellular location">
    <subcellularLocation>
        <location evidence="1">Membrane</location>
        <topology evidence="1">Multi-pass membrane protein</topology>
    </subcellularLocation>
</comment>
<dbReference type="SMART" id="SM01415">
    <property type="entry name" value="DUF106"/>
    <property type="match status" value="1"/>
</dbReference>
<comment type="similarity">
    <text evidence="2">Belongs to the EMC3 family.</text>
</comment>
<comment type="caution">
    <text evidence="8">The sequence shown here is derived from an EMBL/GenBank/DDBJ whole genome shotgun (WGS) entry which is preliminary data.</text>
</comment>